<feature type="transmembrane region" description="Helical" evidence="1">
    <location>
        <begin position="37"/>
        <end position="57"/>
    </location>
</feature>
<feature type="non-terminal residue" evidence="2">
    <location>
        <position position="1"/>
    </location>
</feature>
<gene>
    <name evidence="2" type="ORF">S03H2_54734</name>
</gene>
<feature type="transmembrane region" description="Helical" evidence="1">
    <location>
        <begin position="126"/>
        <end position="146"/>
    </location>
</feature>
<keyword evidence="1" id="KW-1133">Transmembrane helix</keyword>
<feature type="transmembrane region" description="Helical" evidence="1">
    <location>
        <begin position="12"/>
        <end position="31"/>
    </location>
</feature>
<comment type="caution">
    <text evidence="2">The sequence shown here is derived from an EMBL/GenBank/DDBJ whole genome shotgun (WGS) entry which is preliminary data.</text>
</comment>
<dbReference type="EMBL" id="BARU01034913">
    <property type="protein sequence ID" value="GAH69058.1"/>
    <property type="molecule type" value="Genomic_DNA"/>
</dbReference>
<name>X1JH42_9ZZZZ</name>
<accession>X1JH42</accession>
<evidence type="ECO:0000313" key="2">
    <source>
        <dbReference type="EMBL" id="GAH69058.1"/>
    </source>
</evidence>
<keyword evidence="1" id="KW-0472">Membrane</keyword>
<reference evidence="2" key="1">
    <citation type="journal article" date="2014" name="Front. Microbiol.">
        <title>High frequency of phylogenetically diverse reductive dehalogenase-homologous genes in deep subseafloor sedimentary metagenomes.</title>
        <authorList>
            <person name="Kawai M."/>
            <person name="Futagami T."/>
            <person name="Toyoda A."/>
            <person name="Takaki Y."/>
            <person name="Nishi S."/>
            <person name="Hori S."/>
            <person name="Arai W."/>
            <person name="Tsubouchi T."/>
            <person name="Morono Y."/>
            <person name="Uchiyama I."/>
            <person name="Ito T."/>
            <person name="Fujiyama A."/>
            <person name="Inagaki F."/>
            <person name="Takami H."/>
        </authorList>
    </citation>
    <scope>NUCLEOTIDE SEQUENCE</scope>
    <source>
        <strain evidence="2">Expedition CK06-06</strain>
    </source>
</reference>
<sequence>FIWFKKQKSSFLLIVPAILAYMLLKAVFSWYPGFCPPGRYLLVCIPSLLPGLCWVLWSARKIIWLRWIVGILTFLSLVLSSLIPFVGRMGLPYSDGYNIYWRTILKFLRLDFLEPIISLNFLKPGIYEYIIGTGIFILLFGLGFYLQRKLSKMEESAQTGK</sequence>
<dbReference type="AlphaFoldDB" id="X1JH42"/>
<feature type="transmembrane region" description="Helical" evidence="1">
    <location>
        <begin position="64"/>
        <end position="86"/>
    </location>
</feature>
<keyword evidence="1" id="KW-0812">Transmembrane</keyword>
<organism evidence="2">
    <name type="scientific">marine sediment metagenome</name>
    <dbReference type="NCBI Taxonomy" id="412755"/>
    <lineage>
        <taxon>unclassified sequences</taxon>
        <taxon>metagenomes</taxon>
        <taxon>ecological metagenomes</taxon>
    </lineage>
</organism>
<evidence type="ECO:0000256" key="1">
    <source>
        <dbReference type="SAM" id="Phobius"/>
    </source>
</evidence>
<protein>
    <submittedName>
        <fullName evidence="2">Uncharacterized protein</fullName>
    </submittedName>
</protein>
<proteinExistence type="predicted"/>